<gene>
    <name evidence="1" type="ORF">Enr17x_54130</name>
</gene>
<reference evidence="1 2" key="1">
    <citation type="submission" date="2019-03" db="EMBL/GenBank/DDBJ databases">
        <title>Deep-cultivation of Planctomycetes and their phenomic and genomic characterization uncovers novel biology.</title>
        <authorList>
            <person name="Wiegand S."/>
            <person name="Jogler M."/>
            <person name="Boedeker C."/>
            <person name="Pinto D."/>
            <person name="Vollmers J."/>
            <person name="Rivas-Marin E."/>
            <person name="Kohn T."/>
            <person name="Peeters S.H."/>
            <person name="Heuer A."/>
            <person name="Rast P."/>
            <person name="Oberbeckmann S."/>
            <person name="Bunk B."/>
            <person name="Jeske O."/>
            <person name="Meyerdierks A."/>
            <person name="Storesund J.E."/>
            <person name="Kallscheuer N."/>
            <person name="Luecker S."/>
            <person name="Lage O.M."/>
            <person name="Pohl T."/>
            <person name="Merkel B.J."/>
            <person name="Hornburger P."/>
            <person name="Mueller R.-W."/>
            <person name="Bruemmer F."/>
            <person name="Labrenz M."/>
            <person name="Spormann A.M."/>
            <person name="Op den Camp H."/>
            <person name="Overmann J."/>
            <person name="Amann R."/>
            <person name="Jetten M.S.M."/>
            <person name="Mascher T."/>
            <person name="Medema M.H."/>
            <person name="Devos D.P."/>
            <person name="Kaster A.-K."/>
            <person name="Ovreas L."/>
            <person name="Rohde M."/>
            <person name="Galperin M.Y."/>
            <person name="Jogler C."/>
        </authorList>
    </citation>
    <scope>NUCLEOTIDE SEQUENCE [LARGE SCALE GENOMIC DNA]</scope>
    <source>
        <strain evidence="1 2">Enr17</strain>
    </source>
</reference>
<dbReference type="KEGG" id="gfm:Enr17x_54130"/>
<name>A0A518IJV0_9PLAN</name>
<evidence type="ECO:0000313" key="1">
    <source>
        <dbReference type="EMBL" id="QDV53339.1"/>
    </source>
</evidence>
<accession>A0A518IJV0</accession>
<evidence type="ECO:0000313" key="2">
    <source>
        <dbReference type="Proteomes" id="UP000318313"/>
    </source>
</evidence>
<protein>
    <submittedName>
        <fullName evidence="1">Uncharacterized protein</fullName>
    </submittedName>
</protein>
<dbReference type="OrthoDB" id="1426432at2"/>
<dbReference type="Proteomes" id="UP000318313">
    <property type="component" value="Chromosome"/>
</dbReference>
<dbReference type="EMBL" id="CP037452">
    <property type="protein sequence ID" value="QDV53339.1"/>
    <property type="molecule type" value="Genomic_DNA"/>
</dbReference>
<keyword evidence="2" id="KW-1185">Reference proteome</keyword>
<sequence>MIKSLDQLNFGPHNEDVQEVIAFVQSGKLLSIPFDQQLAETSGYKIKQIHTFEEIDLYRKSLNDCMDNYEPYIKRADWDDLLRDDIGKMMNYGDTTEKFKNIEELDSSLTSQFDQLWKQFFILVNDQLKGILTKDESDIIADDLYMVCKCRALFGKDKSFRHETLFPIYQAGGYPCGWDGAFPRGQVAVFVPDPNIPCRFPEKEKPRVFENLEEWKTAWEEKPELVRSQKPFSSDQPQLWHGITSLEGEYAYAAIDEHIQFALGFSLETLWPDTMEQDEKYLNAVWGDIAGEMIPLSERFLLTLMLKGVERTYLISYPDTQNTLELVQEIVEMNETGGFFFEVSNQNRTVRFIHYDEYGMCDEKLEADAEGIQFESEVRELDIPLEQDNLFEIVNNCFEYHGLSDLKLNYDELISGPDEQGLSTATFKRMPELKYEIDILNLD</sequence>
<organism evidence="1 2">
    <name type="scientific">Gimesia fumaroli</name>
    <dbReference type="NCBI Taxonomy" id="2527976"/>
    <lineage>
        <taxon>Bacteria</taxon>
        <taxon>Pseudomonadati</taxon>
        <taxon>Planctomycetota</taxon>
        <taxon>Planctomycetia</taxon>
        <taxon>Planctomycetales</taxon>
        <taxon>Planctomycetaceae</taxon>
        <taxon>Gimesia</taxon>
    </lineage>
</organism>
<dbReference type="AlphaFoldDB" id="A0A518IJV0"/>
<proteinExistence type="predicted"/>
<dbReference type="RefSeq" id="WP_145312792.1">
    <property type="nucleotide sequence ID" value="NZ_CP037452.1"/>
</dbReference>